<sequence length="157" mass="17216">MMSSHTSFVAVDKSSSSPIPSDSKSVSARQLRKSVSASKRRCRKRPRRERQSDLPADPHTALQTIPPAPPLVVHILETLARHQPFDGRFAQGVLATIQLNLAAYDAAALGFSDEVFATIVATAFLCALLSRVRCRKFQVRWGARAQAVGYLVRALAF</sequence>
<keyword evidence="3" id="KW-1185">Reference proteome</keyword>
<dbReference type="EMBL" id="JARJCM010000018">
    <property type="protein sequence ID" value="KAJ7041234.1"/>
    <property type="molecule type" value="Genomic_DNA"/>
</dbReference>
<feature type="region of interest" description="Disordered" evidence="1">
    <location>
        <begin position="1"/>
        <end position="65"/>
    </location>
</feature>
<gene>
    <name evidence="2" type="ORF">C8F04DRAFT_1391335</name>
</gene>
<feature type="compositionally biased region" description="Basic residues" evidence="1">
    <location>
        <begin position="38"/>
        <end position="48"/>
    </location>
</feature>
<proteinExistence type="predicted"/>
<feature type="compositionally biased region" description="Low complexity" evidence="1">
    <location>
        <begin position="11"/>
        <end position="27"/>
    </location>
</feature>
<organism evidence="2 3">
    <name type="scientific">Mycena alexandri</name>
    <dbReference type="NCBI Taxonomy" id="1745969"/>
    <lineage>
        <taxon>Eukaryota</taxon>
        <taxon>Fungi</taxon>
        <taxon>Dikarya</taxon>
        <taxon>Basidiomycota</taxon>
        <taxon>Agaricomycotina</taxon>
        <taxon>Agaricomycetes</taxon>
        <taxon>Agaricomycetidae</taxon>
        <taxon>Agaricales</taxon>
        <taxon>Marasmiineae</taxon>
        <taxon>Mycenaceae</taxon>
        <taxon>Mycena</taxon>
    </lineage>
</organism>
<dbReference type="Proteomes" id="UP001218188">
    <property type="component" value="Unassembled WGS sequence"/>
</dbReference>
<name>A0AAD6T835_9AGAR</name>
<accession>A0AAD6T835</accession>
<protein>
    <submittedName>
        <fullName evidence="2">Uncharacterized protein</fullName>
    </submittedName>
</protein>
<evidence type="ECO:0000313" key="3">
    <source>
        <dbReference type="Proteomes" id="UP001218188"/>
    </source>
</evidence>
<comment type="caution">
    <text evidence="2">The sequence shown here is derived from an EMBL/GenBank/DDBJ whole genome shotgun (WGS) entry which is preliminary data.</text>
</comment>
<evidence type="ECO:0000256" key="1">
    <source>
        <dbReference type="SAM" id="MobiDB-lite"/>
    </source>
</evidence>
<dbReference type="AlphaFoldDB" id="A0AAD6T835"/>
<reference evidence="2" key="1">
    <citation type="submission" date="2023-03" db="EMBL/GenBank/DDBJ databases">
        <title>Massive genome expansion in bonnet fungi (Mycena s.s.) driven by repeated elements and novel gene families across ecological guilds.</title>
        <authorList>
            <consortium name="Lawrence Berkeley National Laboratory"/>
            <person name="Harder C.B."/>
            <person name="Miyauchi S."/>
            <person name="Viragh M."/>
            <person name="Kuo A."/>
            <person name="Thoen E."/>
            <person name="Andreopoulos B."/>
            <person name="Lu D."/>
            <person name="Skrede I."/>
            <person name="Drula E."/>
            <person name="Henrissat B."/>
            <person name="Morin E."/>
            <person name="Kohler A."/>
            <person name="Barry K."/>
            <person name="LaButti K."/>
            <person name="Morin E."/>
            <person name="Salamov A."/>
            <person name="Lipzen A."/>
            <person name="Mereny Z."/>
            <person name="Hegedus B."/>
            <person name="Baldrian P."/>
            <person name="Stursova M."/>
            <person name="Weitz H."/>
            <person name="Taylor A."/>
            <person name="Grigoriev I.V."/>
            <person name="Nagy L.G."/>
            <person name="Martin F."/>
            <person name="Kauserud H."/>
        </authorList>
    </citation>
    <scope>NUCLEOTIDE SEQUENCE</scope>
    <source>
        <strain evidence="2">CBHHK200</strain>
    </source>
</reference>
<evidence type="ECO:0000313" key="2">
    <source>
        <dbReference type="EMBL" id="KAJ7041234.1"/>
    </source>
</evidence>